<dbReference type="AlphaFoldDB" id="A0A7X3CSR4"/>
<proteinExistence type="predicted"/>
<dbReference type="EMBL" id="WNZX01000012">
    <property type="protein sequence ID" value="MUG72085.1"/>
    <property type="molecule type" value="Genomic_DNA"/>
</dbReference>
<name>A0A7X3CSR4_9BACL</name>
<organism evidence="1 2">
    <name type="scientific">Paenibacillus validus</name>
    <dbReference type="NCBI Taxonomy" id="44253"/>
    <lineage>
        <taxon>Bacteria</taxon>
        <taxon>Bacillati</taxon>
        <taxon>Bacillota</taxon>
        <taxon>Bacilli</taxon>
        <taxon>Bacillales</taxon>
        <taxon>Paenibacillaceae</taxon>
        <taxon>Paenibacillus</taxon>
    </lineage>
</organism>
<reference evidence="1 2" key="1">
    <citation type="submission" date="2019-11" db="EMBL/GenBank/DDBJ databases">
        <title>Draft genome sequences of five Paenibacillus species of dairy origin.</title>
        <authorList>
            <person name="Olajide A.M."/>
            <person name="Chen S."/>
            <person name="Lapointe G."/>
        </authorList>
    </citation>
    <scope>NUCLEOTIDE SEQUENCE [LARGE SCALE GENOMIC DNA]</scope>
    <source>
        <strain evidence="1 2">2CS3</strain>
    </source>
</reference>
<protein>
    <submittedName>
        <fullName evidence="1">Uncharacterized protein</fullName>
    </submittedName>
</protein>
<sequence length="149" mass="16248">MNALLLTLSWEEQLLQEAEKDLRTAEDTGSLALSVWAVAQLAYGRLCGVSALEGFHADPSETYRGLAEQLGLSPQLERELCAVYQVHEQVGQGASALSDLLNEPLLRELGSHLLRMLRGAKQPEAEVVPAIFHPARRAAAGETAFERTI</sequence>
<dbReference type="Proteomes" id="UP000450917">
    <property type="component" value="Unassembled WGS sequence"/>
</dbReference>
<keyword evidence="2" id="KW-1185">Reference proteome</keyword>
<evidence type="ECO:0000313" key="2">
    <source>
        <dbReference type="Proteomes" id="UP000450917"/>
    </source>
</evidence>
<evidence type="ECO:0000313" key="1">
    <source>
        <dbReference type="EMBL" id="MUG72085.1"/>
    </source>
</evidence>
<dbReference type="RefSeq" id="WP_054797565.1">
    <property type="nucleotide sequence ID" value="NZ_JBDLZV010000001.1"/>
</dbReference>
<comment type="caution">
    <text evidence="1">The sequence shown here is derived from an EMBL/GenBank/DDBJ whole genome shotgun (WGS) entry which is preliminary data.</text>
</comment>
<accession>A0A7X3CSR4</accession>
<gene>
    <name evidence="1" type="ORF">GNP93_15540</name>
</gene>